<keyword evidence="6" id="KW-0418">Kinase</keyword>
<keyword evidence="4" id="KW-0808">Transferase</keyword>
<keyword evidence="7 11" id="KW-0067">ATP-binding</keyword>
<accession>A0ABT7BY39</accession>
<evidence type="ECO:0000256" key="1">
    <source>
        <dbReference type="ARBA" id="ARBA00000085"/>
    </source>
</evidence>
<keyword evidence="9" id="KW-0175">Coiled coil</keyword>
<sequence>MVSSPKDVLEHTKNLEKENRILRKKLQRSEKNCLELEATNDKRESLLRTVISELEEKRKLEQTLIELRRNQIQLIQTEKMSSLGKMVAGIAHEINNPVNFISGNIDYINDYCGILMAIIQRYQQCYPEPVPEIEQYCDDKDLGFLQDDLPKILKSVKLGVRRISDIVVSLKNFSRMDQSESKLVNIHEGIDSALAILQHRLKEHPNNLAIKVIRNYGDLPQIECYPGKLNQVLMNILTNAIDALEEDWSSARADESERTIVIATSAIESDRIEIRIADNANGIPNAIQSQIFDPFFTTKPIGQGTGMGLAISHHIINELHKGQLTFNSRVGVGTEFSIQIPTACARL</sequence>
<dbReference type="InterPro" id="IPR003594">
    <property type="entry name" value="HATPase_dom"/>
</dbReference>
<proteinExistence type="predicted"/>
<dbReference type="PROSITE" id="PS50109">
    <property type="entry name" value="HIS_KIN"/>
    <property type="match status" value="1"/>
</dbReference>
<feature type="coiled-coil region" evidence="9">
    <location>
        <begin position="12"/>
        <end position="77"/>
    </location>
</feature>
<dbReference type="PANTHER" id="PTHR43065:SF10">
    <property type="entry name" value="PEROXIDE STRESS-ACTIVATED HISTIDINE KINASE MAK3"/>
    <property type="match status" value="1"/>
</dbReference>
<feature type="domain" description="Histidine kinase" evidence="10">
    <location>
        <begin position="89"/>
        <end position="344"/>
    </location>
</feature>
<evidence type="ECO:0000256" key="6">
    <source>
        <dbReference type="ARBA" id="ARBA00022777"/>
    </source>
</evidence>
<evidence type="ECO:0000256" key="2">
    <source>
        <dbReference type="ARBA" id="ARBA00012438"/>
    </source>
</evidence>
<evidence type="ECO:0000256" key="4">
    <source>
        <dbReference type="ARBA" id="ARBA00022679"/>
    </source>
</evidence>
<comment type="catalytic activity">
    <reaction evidence="1">
        <text>ATP + protein L-histidine = ADP + protein N-phospho-L-histidine.</text>
        <dbReference type="EC" id="2.7.13.3"/>
    </reaction>
</comment>
<dbReference type="SUPFAM" id="SSF55874">
    <property type="entry name" value="ATPase domain of HSP90 chaperone/DNA topoisomerase II/histidine kinase"/>
    <property type="match status" value="1"/>
</dbReference>
<dbReference type="InterPro" id="IPR036097">
    <property type="entry name" value="HisK_dim/P_sf"/>
</dbReference>
<dbReference type="Proteomes" id="UP001232992">
    <property type="component" value="Unassembled WGS sequence"/>
</dbReference>
<dbReference type="Gene3D" id="3.30.565.10">
    <property type="entry name" value="Histidine kinase-like ATPase, C-terminal domain"/>
    <property type="match status" value="1"/>
</dbReference>
<dbReference type="PANTHER" id="PTHR43065">
    <property type="entry name" value="SENSOR HISTIDINE KINASE"/>
    <property type="match status" value="1"/>
</dbReference>
<dbReference type="RefSeq" id="WP_283758020.1">
    <property type="nucleotide sequence ID" value="NZ_JAQOSQ010000007.1"/>
</dbReference>
<protein>
    <recommendedName>
        <fullName evidence="2">histidine kinase</fullName>
        <ecNumber evidence="2">2.7.13.3</ecNumber>
    </recommendedName>
</protein>
<organism evidence="11 12">
    <name type="scientific">Roseofilum casamattae BLCC-M143</name>
    <dbReference type="NCBI Taxonomy" id="3022442"/>
    <lineage>
        <taxon>Bacteria</taxon>
        <taxon>Bacillati</taxon>
        <taxon>Cyanobacteriota</taxon>
        <taxon>Cyanophyceae</taxon>
        <taxon>Desertifilales</taxon>
        <taxon>Desertifilaceae</taxon>
        <taxon>Roseofilum</taxon>
        <taxon>Roseofilum casamattae</taxon>
    </lineage>
</organism>
<evidence type="ECO:0000256" key="5">
    <source>
        <dbReference type="ARBA" id="ARBA00022741"/>
    </source>
</evidence>
<dbReference type="CDD" id="cd00082">
    <property type="entry name" value="HisKA"/>
    <property type="match status" value="1"/>
</dbReference>
<dbReference type="InterPro" id="IPR004358">
    <property type="entry name" value="Sig_transdc_His_kin-like_C"/>
</dbReference>
<dbReference type="Gene3D" id="1.10.287.130">
    <property type="match status" value="1"/>
</dbReference>
<evidence type="ECO:0000256" key="7">
    <source>
        <dbReference type="ARBA" id="ARBA00022840"/>
    </source>
</evidence>
<keyword evidence="5" id="KW-0547">Nucleotide-binding</keyword>
<dbReference type="PRINTS" id="PR00344">
    <property type="entry name" value="BCTRLSENSOR"/>
</dbReference>
<evidence type="ECO:0000259" key="10">
    <source>
        <dbReference type="PROSITE" id="PS50109"/>
    </source>
</evidence>
<dbReference type="Pfam" id="PF02518">
    <property type="entry name" value="HATPase_c"/>
    <property type="match status" value="1"/>
</dbReference>
<dbReference type="InterPro" id="IPR036890">
    <property type="entry name" value="HATPase_C_sf"/>
</dbReference>
<keyword evidence="3" id="KW-0597">Phosphoprotein</keyword>
<reference evidence="11 12" key="1">
    <citation type="submission" date="2023-01" db="EMBL/GenBank/DDBJ databases">
        <title>Novel diversity within Roseofilum (Cyanobacteria; Desertifilaceae) from marine benthic mats with descriptions of four novel species.</title>
        <authorList>
            <person name="Wang Y."/>
            <person name="Berthold D.E."/>
            <person name="Hu J."/>
            <person name="Lefler F.W."/>
            <person name="Laughinghouse H.D. IV."/>
        </authorList>
    </citation>
    <scope>NUCLEOTIDE SEQUENCE [LARGE SCALE GENOMIC DNA]</scope>
    <source>
        <strain evidence="11 12">BLCC-M143</strain>
    </source>
</reference>
<gene>
    <name evidence="11" type="ORF">PMH09_09155</name>
</gene>
<dbReference type="InterPro" id="IPR003661">
    <property type="entry name" value="HisK_dim/P_dom"/>
</dbReference>
<dbReference type="GO" id="GO:0005524">
    <property type="term" value="F:ATP binding"/>
    <property type="evidence" value="ECO:0007669"/>
    <property type="project" value="UniProtKB-KW"/>
</dbReference>
<dbReference type="SMART" id="SM00387">
    <property type="entry name" value="HATPase_c"/>
    <property type="match status" value="1"/>
</dbReference>
<keyword evidence="12" id="KW-1185">Reference proteome</keyword>
<evidence type="ECO:0000256" key="9">
    <source>
        <dbReference type="SAM" id="Coils"/>
    </source>
</evidence>
<dbReference type="SUPFAM" id="SSF47384">
    <property type="entry name" value="Homodimeric domain of signal transducing histidine kinase"/>
    <property type="match status" value="1"/>
</dbReference>
<dbReference type="EMBL" id="JAQOSQ010000007">
    <property type="protein sequence ID" value="MDJ1183366.1"/>
    <property type="molecule type" value="Genomic_DNA"/>
</dbReference>
<evidence type="ECO:0000313" key="11">
    <source>
        <dbReference type="EMBL" id="MDJ1183366.1"/>
    </source>
</evidence>
<dbReference type="InterPro" id="IPR005467">
    <property type="entry name" value="His_kinase_dom"/>
</dbReference>
<keyword evidence="8" id="KW-0902">Two-component regulatory system</keyword>
<evidence type="ECO:0000256" key="3">
    <source>
        <dbReference type="ARBA" id="ARBA00022553"/>
    </source>
</evidence>
<evidence type="ECO:0000256" key="8">
    <source>
        <dbReference type="ARBA" id="ARBA00023012"/>
    </source>
</evidence>
<evidence type="ECO:0000313" key="12">
    <source>
        <dbReference type="Proteomes" id="UP001232992"/>
    </source>
</evidence>
<dbReference type="EC" id="2.7.13.3" evidence="2"/>
<name>A0ABT7BY39_9CYAN</name>
<comment type="caution">
    <text evidence="11">The sequence shown here is derived from an EMBL/GenBank/DDBJ whole genome shotgun (WGS) entry which is preliminary data.</text>
</comment>